<dbReference type="PANTHER" id="PTHR21301">
    <property type="entry name" value="REVERSE TRANSCRIPTASE"/>
    <property type="match status" value="1"/>
</dbReference>
<accession>A0A0C2MUD4</accession>
<dbReference type="AlphaFoldDB" id="A0A0C2MUD4"/>
<evidence type="ECO:0000259" key="1">
    <source>
        <dbReference type="PROSITE" id="PS50878"/>
    </source>
</evidence>
<sequence length="648" mass="75848">MWKEFENFYHTYKNSITIINADKGGGIVIFPNESYNEMGLDIIRRFKFTNIATGDIPSLIDDILFHRNYFTEQLNTLIVKEHEKINISDSWNLRYLYLLPKIHKGKQEWLSDKIPKGRPIISSHGSIFYHISKYIDSILTPFVFKQPHILKSTHQLVEQLKNIKYTEELEFMTADISELYLNIDIIELYFKCIDFLINNGLPPTSACLIADTLKFDLRHQLFTFNGELYSQTNGISMGAPYSPALANIYLLNFDLEVSSSPNVIFYRRYIDDVFLILKRNKPVPVSSLESLRLKFGEIQRGNVVTFLDLVIWNSEHSISYATHFKKLHAFNYIHAASWHSWATKKGMIHSQFMRIIKTNSNVDIRKFFIELLMRKFLICGYTAKCLKLILNRSLKIVETPGYRELKMQSNTKKRYRHILFHPSYDKINSKLQQLYLNENVKNKYNFSYYNPKCIRNLIKELHPGYREISKGIQRSNAHSWDINSDIGALQFYGMEKKYKPKKIHRPNNTIEGLSSSNSSRLTKLQCKNSNTLAKFPAPTILDYFGNQPFLKVSDTQIPNLINTFNRKPFMFIEKKSVDRLQLIMNRSDEMKRTIQIYLSLRPQLNIPAISTKTLIDLVKSESAYKKIKDRVNQLLQHDMKSSHVNKPH</sequence>
<dbReference type="Proteomes" id="UP000031668">
    <property type="component" value="Unassembled WGS sequence"/>
</dbReference>
<dbReference type="EMBL" id="JWZT01003086">
    <property type="protein sequence ID" value="KII67775.1"/>
    <property type="molecule type" value="Genomic_DNA"/>
</dbReference>
<evidence type="ECO:0000313" key="3">
    <source>
        <dbReference type="Proteomes" id="UP000031668"/>
    </source>
</evidence>
<dbReference type="PANTHER" id="PTHR21301:SF10">
    <property type="entry name" value="REVERSE TRANSCRIPTASE DOMAIN-CONTAINING PROTEIN"/>
    <property type="match status" value="1"/>
</dbReference>
<keyword evidence="3" id="KW-1185">Reference proteome</keyword>
<dbReference type="SUPFAM" id="SSF56672">
    <property type="entry name" value="DNA/RNA polymerases"/>
    <property type="match status" value="1"/>
</dbReference>
<proteinExistence type="predicted"/>
<comment type="caution">
    <text evidence="2">The sequence shown here is derived from an EMBL/GenBank/DDBJ whole genome shotgun (WGS) entry which is preliminary data.</text>
</comment>
<gene>
    <name evidence="2" type="ORF">RF11_11175</name>
</gene>
<dbReference type="InterPro" id="IPR000477">
    <property type="entry name" value="RT_dom"/>
</dbReference>
<reference evidence="2 3" key="1">
    <citation type="journal article" date="2014" name="Genome Biol. Evol.">
        <title>The genome of the myxosporean Thelohanellus kitauei shows adaptations to nutrient acquisition within its fish host.</title>
        <authorList>
            <person name="Yang Y."/>
            <person name="Xiong J."/>
            <person name="Zhou Z."/>
            <person name="Huo F."/>
            <person name="Miao W."/>
            <person name="Ran C."/>
            <person name="Liu Y."/>
            <person name="Zhang J."/>
            <person name="Feng J."/>
            <person name="Wang M."/>
            <person name="Wang M."/>
            <person name="Wang L."/>
            <person name="Yao B."/>
        </authorList>
    </citation>
    <scope>NUCLEOTIDE SEQUENCE [LARGE SCALE GENOMIC DNA]</scope>
    <source>
        <strain evidence="2">Wuqing</strain>
    </source>
</reference>
<protein>
    <recommendedName>
        <fullName evidence="1">Reverse transcriptase domain-containing protein</fullName>
    </recommendedName>
</protein>
<feature type="domain" description="Reverse transcriptase" evidence="1">
    <location>
        <begin position="80"/>
        <end position="343"/>
    </location>
</feature>
<dbReference type="InterPro" id="IPR043502">
    <property type="entry name" value="DNA/RNA_pol_sf"/>
</dbReference>
<organism evidence="2 3">
    <name type="scientific">Thelohanellus kitauei</name>
    <name type="common">Myxosporean</name>
    <dbReference type="NCBI Taxonomy" id="669202"/>
    <lineage>
        <taxon>Eukaryota</taxon>
        <taxon>Metazoa</taxon>
        <taxon>Cnidaria</taxon>
        <taxon>Myxozoa</taxon>
        <taxon>Myxosporea</taxon>
        <taxon>Bivalvulida</taxon>
        <taxon>Platysporina</taxon>
        <taxon>Myxobolidae</taxon>
        <taxon>Thelohanellus</taxon>
    </lineage>
</organism>
<dbReference type="Pfam" id="PF00078">
    <property type="entry name" value="RVT_1"/>
    <property type="match status" value="1"/>
</dbReference>
<name>A0A0C2MUD4_THEKT</name>
<dbReference type="OrthoDB" id="10018421at2759"/>
<evidence type="ECO:0000313" key="2">
    <source>
        <dbReference type="EMBL" id="KII67775.1"/>
    </source>
</evidence>
<dbReference type="PROSITE" id="PS50878">
    <property type="entry name" value="RT_POL"/>
    <property type="match status" value="1"/>
</dbReference>